<reference evidence="2" key="1">
    <citation type="journal article" date="2022" name="Plant J.">
        <title>Strategies of tolerance reflected in two North American maple genomes.</title>
        <authorList>
            <person name="McEvoy S.L."/>
            <person name="Sezen U.U."/>
            <person name="Trouern-Trend A."/>
            <person name="McMahon S.M."/>
            <person name="Schaberg P.G."/>
            <person name="Yang J."/>
            <person name="Wegrzyn J.L."/>
            <person name="Swenson N.G."/>
        </authorList>
    </citation>
    <scope>NUCLEOTIDE SEQUENCE</scope>
    <source>
        <strain evidence="2">NS2018</strain>
    </source>
</reference>
<accession>A0AA39SYE3</accession>
<dbReference type="GO" id="GO:0009451">
    <property type="term" value="P:RNA modification"/>
    <property type="evidence" value="ECO:0007669"/>
    <property type="project" value="InterPro"/>
</dbReference>
<gene>
    <name evidence="2" type="ORF">LWI29_032613</name>
</gene>
<evidence type="ECO:0008006" key="4">
    <source>
        <dbReference type="Google" id="ProtNLM"/>
    </source>
</evidence>
<dbReference type="GO" id="GO:0003723">
    <property type="term" value="F:RNA binding"/>
    <property type="evidence" value="ECO:0007669"/>
    <property type="project" value="InterPro"/>
</dbReference>
<dbReference type="Gene3D" id="1.25.40.10">
    <property type="entry name" value="Tetratricopeptide repeat domain"/>
    <property type="match status" value="1"/>
</dbReference>
<reference evidence="2" key="2">
    <citation type="submission" date="2023-06" db="EMBL/GenBank/DDBJ databases">
        <authorList>
            <person name="Swenson N.G."/>
            <person name="Wegrzyn J.L."/>
            <person name="Mcevoy S.L."/>
        </authorList>
    </citation>
    <scope>NUCLEOTIDE SEQUENCE</scope>
    <source>
        <strain evidence="2">NS2018</strain>
        <tissue evidence="2">Leaf</tissue>
    </source>
</reference>
<dbReference type="InterPro" id="IPR046848">
    <property type="entry name" value="E_motif"/>
</dbReference>
<dbReference type="InterPro" id="IPR002885">
    <property type="entry name" value="PPR_rpt"/>
</dbReference>
<evidence type="ECO:0000313" key="2">
    <source>
        <dbReference type="EMBL" id="KAK0598214.1"/>
    </source>
</evidence>
<dbReference type="InterPro" id="IPR046960">
    <property type="entry name" value="PPR_At4g14850-like_plant"/>
</dbReference>
<evidence type="ECO:0000256" key="1">
    <source>
        <dbReference type="ARBA" id="ARBA00022737"/>
    </source>
</evidence>
<dbReference type="InterPro" id="IPR011990">
    <property type="entry name" value="TPR-like_helical_dom_sf"/>
</dbReference>
<dbReference type="AlphaFoldDB" id="A0AA39SYE3"/>
<dbReference type="Pfam" id="PF20431">
    <property type="entry name" value="E_motif"/>
    <property type="match status" value="1"/>
</dbReference>
<proteinExistence type="predicted"/>
<name>A0AA39SYE3_ACESA</name>
<protein>
    <recommendedName>
        <fullName evidence="4">Pentatricopeptide repeat-containing protein</fullName>
    </recommendedName>
</protein>
<dbReference type="PANTHER" id="PTHR47926">
    <property type="entry name" value="PENTATRICOPEPTIDE REPEAT-CONTAINING PROTEIN"/>
    <property type="match status" value="1"/>
</dbReference>
<sequence>MEPVYGVVPGVKHYACMVDILGRASLLEEAVEFIEKMPITPSASVWGALLGACKIHENVELAEQACSRLLELEPENDGALVLLSNIYVKTGKWDNVSELRKHVRVSRLQKNEVGGQWRSMVHFISFWQQIILTLSLRKSIQSWMRLWQN</sequence>
<comment type="caution">
    <text evidence="2">The sequence shown here is derived from an EMBL/GenBank/DDBJ whole genome shotgun (WGS) entry which is preliminary data.</text>
</comment>
<dbReference type="SUPFAM" id="SSF48452">
    <property type="entry name" value="TPR-like"/>
    <property type="match status" value="1"/>
</dbReference>
<dbReference type="Proteomes" id="UP001168877">
    <property type="component" value="Unassembled WGS sequence"/>
</dbReference>
<keyword evidence="1" id="KW-0677">Repeat</keyword>
<dbReference type="EMBL" id="JAUESC010000004">
    <property type="protein sequence ID" value="KAK0598214.1"/>
    <property type="molecule type" value="Genomic_DNA"/>
</dbReference>
<dbReference type="PANTHER" id="PTHR47926:SF347">
    <property type="entry name" value="PENTATRICOPEPTIDE REPEAT-CONTAINING PROTEIN"/>
    <property type="match status" value="1"/>
</dbReference>
<dbReference type="Pfam" id="PF01535">
    <property type="entry name" value="PPR"/>
    <property type="match status" value="1"/>
</dbReference>
<keyword evidence="3" id="KW-1185">Reference proteome</keyword>
<organism evidence="2 3">
    <name type="scientific">Acer saccharum</name>
    <name type="common">Sugar maple</name>
    <dbReference type="NCBI Taxonomy" id="4024"/>
    <lineage>
        <taxon>Eukaryota</taxon>
        <taxon>Viridiplantae</taxon>
        <taxon>Streptophyta</taxon>
        <taxon>Embryophyta</taxon>
        <taxon>Tracheophyta</taxon>
        <taxon>Spermatophyta</taxon>
        <taxon>Magnoliopsida</taxon>
        <taxon>eudicotyledons</taxon>
        <taxon>Gunneridae</taxon>
        <taxon>Pentapetalae</taxon>
        <taxon>rosids</taxon>
        <taxon>malvids</taxon>
        <taxon>Sapindales</taxon>
        <taxon>Sapindaceae</taxon>
        <taxon>Hippocastanoideae</taxon>
        <taxon>Acereae</taxon>
        <taxon>Acer</taxon>
    </lineage>
</organism>
<evidence type="ECO:0000313" key="3">
    <source>
        <dbReference type="Proteomes" id="UP001168877"/>
    </source>
</evidence>